<accession>A0A8X6X790</accession>
<keyword evidence="2" id="KW-1185">Reference proteome</keyword>
<sequence length="100" mass="11327">MSIRGIAGIPRYIPVSVIHEELKIEPVGTFISRLHQNFHSTIGTHNNPTINSQDVFKHHPSTTHRFPVKATFSHLAKKLSVSHPFLERQLVSRIEVLCPT</sequence>
<proteinExistence type="predicted"/>
<dbReference type="AlphaFoldDB" id="A0A8X6X790"/>
<dbReference type="EMBL" id="BMAV01005869">
    <property type="protein sequence ID" value="GFY47294.1"/>
    <property type="molecule type" value="Genomic_DNA"/>
</dbReference>
<comment type="caution">
    <text evidence="1">The sequence shown here is derived from an EMBL/GenBank/DDBJ whole genome shotgun (WGS) entry which is preliminary data.</text>
</comment>
<evidence type="ECO:0000313" key="1">
    <source>
        <dbReference type="EMBL" id="GFY47294.1"/>
    </source>
</evidence>
<reference evidence="1" key="1">
    <citation type="submission" date="2020-08" db="EMBL/GenBank/DDBJ databases">
        <title>Multicomponent nature underlies the extraordinary mechanical properties of spider dragline silk.</title>
        <authorList>
            <person name="Kono N."/>
            <person name="Nakamura H."/>
            <person name="Mori M."/>
            <person name="Yoshida Y."/>
            <person name="Ohtoshi R."/>
            <person name="Malay A.D."/>
            <person name="Moran D.A.P."/>
            <person name="Tomita M."/>
            <person name="Numata K."/>
            <person name="Arakawa K."/>
        </authorList>
    </citation>
    <scope>NUCLEOTIDE SEQUENCE</scope>
</reference>
<name>A0A8X6X790_9ARAC</name>
<dbReference type="OrthoDB" id="10430625at2759"/>
<gene>
    <name evidence="1" type="ORF">TNIN_27411</name>
</gene>
<dbReference type="Proteomes" id="UP000886998">
    <property type="component" value="Unassembled WGS sequence"/>
</dbReference>
<evidence type="ECO:0000313" key="2">
    <source>
        <dbReference type="Proteomes" id="UP000886998"/>
    </source>
</evidence>
<organism evidence="1 2">
    <name type="scientific">Trichonephila inaurata madagascariensis</name>
    <dbReference type="NCBI Taxonomy" id="2747483"/>
    <lineage>
        <taxon>Eukaryota</taxon>
        <taxon>Metazoa</taxon>
        <taxon>Ecdysozoa</taxon>
        <taxon>Arthropoda</taxon>
        <taxon>Chelicerata</taxon>
        <taxon>Arachnida</taxon>
        <taxon>Araneae</taxon>
        <taxon>Araneomorphae</taxon>
        <taxon>Entelegynae</taxon>
        <taxon>Araneoidea</taxon>
        <taxon>Nephilidae</taxon>
        <taxon>Trichonephila</taxon>
        <taxon>Trichonephila inaurata</taxon>
    </lineage>
</organism>
<protein>
    <submittedName>
        <fullName evidence="1">Uncharacterized protein</fullName>
    </submittedName>
</protein>